<keyword evidence="1" id="KW-0732">Signal</keyword>
<organism evidence="2">
    <name type="scientific">Escherichia coli</name>
    <dbReference type="NCBI Taxonomy" id="562"/>
    <lineage>
        <taxon>Bacteria</taxon>
        <taxon>Pseudomonadati</taxon>
        <taxon>Pseudomonadota</taxon>
        <taxon>Gammaproteobacteria</taxon>
        <taxon>Enterobacterales</taxon>
        <taxon>Enterobacteriaceae</taxon>
        <taxon>Escherichia</taxon>
    </lineage>
</organism>
<proteinExistence type="predicted"/>
<name>O52987_ECOLX</name>
<dbReference type="RefSeq" id="WP_126713688.1">
    <property type="nucleotide sequence ID" value="NZ_PNVX01000072.1"/>
</dbReference>
<reference evidence="2" key="1">
    <citation type="journal article" date="1999" name="J. Bacteriol.">
        <title>CS5 pilus biosynthesis genes from enterotoxigenic Escherichia coli O115:H40.</title>
        <authorList>
            <person name="Duthy T.G."/>
            <person name="Staendner L.H."/>
            <person name="Manning P.A."/>
        </authorList>
    </citation>
    <scope>NUCLEOTIDE SEQUENCE</scope>
</reference>
<feature type="chain" id="PRO_5004159159" evidence="1">
    <location>
        <begin position="20"/>
        <end position="373"/>
    </location>
</feature>
<dbReference type="AlphaFoldDB" id="O52987"/>
<evidence type="ECO:0000256" key="1">
    <source>
        <dbReference type="SAM" id="SignalP"/>
    </source>
</evidence>
<evidence type="ECO:0000313" key="2">
    <source>
        <dbReference type="EMBL" id="CAA11825.1"/>
    </source>
</evidence>
<sequence length="373" mass="41031">MKKQPIVLTLGFFSFMVQAATTVTSEFEITNKTIEKYTISSTDSTMTYTDVSGSGLYKISDQYSDANVNIRNYGNHQFGLLRNNSTVNIIMKGVNLGHTFTVQGKYANSAVSVPNPQKYFTVRSNNGCSSVSSAYLGNASYTLYEIRSSNDVTRNCSGQTDQYTHMPNNSGQVNVTGIYRDFYLDIGRLQSDAEYRKAPPDTYIGTGTFAGEVLKNRVGSGYTPTYTNKITITKKPYFESVTLPTVDNIFDTRTIGRQIQGNLVIPFVINGHFTPYNTISLQVISLNGFKLQSENVGSSATIPYSLNMTIGSERRYSLATNGNGLGNVTINNLESDGYSIQGRFNADFLIDKNTAVTGDYADTLTAIFQISLL</sequence>
<accession>O52987</accession>
<protein>
    <submittedName>
        <fullName evidence="2">CS5 fimbrial minor pilin subunit</fullName>
    </submittedName>
</protein>
<dbReference type="EMBL" id="AJ224079">
    <property type="protein sequence ID" value="CAA11825.1"/>
    <property type="molecule type" value="Genomic_DNA"/>
</dbReference>
<feature type="signal peptide" evidence="1">
    <location>
        <begin position="1"/>
        <end position="19"/>
    </location>
</feature>